<dbReference type="EMBL" id="KV750018">
    <property type="protein sequence ID" value="OCL06633.1"/>
    <property type="molecule type" value="Genomic_DNA"/>
</dbReference>
<name>A0A8E2JRC1_9PEZI</name>
<evidence type="ECO:0000313" key="2">
    <source>
        <dbReference type="Proteomes" id="UP000250140"/>
    </source>
</evidence>
<dbReference type="Proteomes" id="UP000250140">
    <property type="component" value="Unassembled WGS sequence"/>
</dbReference>
<reference evidence="1 2" key="1">
    <citation type="journal article" date="2016" name="Nat. Commun.">
        <title>Ectomycorrhizal ecology is imprinted in the genome of the dominant symbiotic fungus Cenococcum geophilum.</title>
        <authorList>
            <consortium name="DOE Joint Genome Institute"/>
            <person name="Peter M."/>
            <person name="Kohler A."/>
            <person name="Ohm R.A."/>
            <person name="Kuo A."/>
            <person name="Krutzmann J."/>
            <person name="Morin E."/>
            <person name="Arend M."/>
            <person name="Barry K.W."/>
            <person name="Binder M."/>
            <person name="Choi C."/>
            <person name="Clum A."/>
            <person name="Copeland A."/>
            <person name="Grisel N."/>
            <person name="Haridas S."/>
            <person name="Kipfer T."/>
            <person name="LaButti K."/>
            <person name="Lindquist E."/>
            <person name="Lipzen A."/>
            <person name="Maire R."/>
            <person name="Meier B."/>
            <person name="Mihaltcheva S."/>
            <person name="Molinier V."/>
            <person name="Murat C."/>
            <person name="Poggeler S."/>
            <person name="Quandt C.A."/>
            <person name="Sperisen C."/>
            <person name="Tritt A."/>
            <person name="Tisserant E."/>
            <person name="Crous P.W."/>
            <person name="Henrissat B."/>
            <person name="Nehls U."/>
            <person name="Egli S."/>
            <person name="Spatafora J.W."/>
            <person name="Grigoriev I.V."/>
            <person name="Martin F.M."/>
        </authorList>
    </citation>
    <scope>NUCLEOTIDE SEQUENCE [LARGE SCALE GENOMIC DNA]</scope>
    <source>
        <strain evidence="1 2">CBS 207.34</strain>
    </source>
</reference>
<proteinExistence type="predicted"/>
<dbReference type="OrthoDB" id="167809at2759"/>
<evidence type="ECO:0000313" key="1">
    <source>
        <dbReference type="EMBL" id="OCL06633.1"/>
    </source>
</evidence>
<keyword evidence="2" id="KW-1185">Reference proteome</keyword>
<dbReference type="AlphaFoldDB" id="A0A8E2JRC1"/>
<protein>
    <submittedName>
        <fullName evidence="1">Uncharacterized protein</fullName>
    </submittedName>
</protein>
<sequence>MPSILILSLYGFSFSSRQLYQSLLPKLLSKANVHESITIEDAQNYISTTWPSIILVTDPAITFEEEENRSFLESLVRWTKNGGKTILMGFFAATVQFPSLDTMFNDYFGLPWTASSYGSNDAFLVKNLNGLRSKSLSSTFYNKAVWLGNVAVEHAVYISKAPLTPAYAAYAPVGFGWLGYIGDVNFAEEPENLILAMCHLDDDVET</sequence>
<gene>
    <name evidence="1" type="ORF">AOQ84DRAFT_73570</name>
</gene>
<accession>A0A8E2JRC1</accession>
<organism evidence="1 2">
    <name type="scientific">Glonium stellatum</name>
    <dbReference type="NCBI Taxonomy" id="574774"/>
    <lineage>
        <taxon>Eukaryota</taxon>
        <taxon>Fungi</taxon>
        <taxon>Dikarya</taxon>
        <taxon>Ascomycota</taxon>
        <taxon>Pezizomycotina</taxon>
        <taxon>Dothideomycetes</taxon>
        <taxon>Pleosporomycetidae</taxon>
        <taxon>Gloniales</taxon>
        <taxon>Gloniaceae</taxon>
        <taxon>Glonium</taxon>
    </lineage>
</organism>